<sequence length="38" mass="4221">MFFPNKGNNEGLRSLLAIVLKGEAYLKTRVVRNSGILT</sequence>
<dbReference type="Proteomes" id="UP000075666">
    <property type="component" value="Unassembled WGS sequence"/>
</dbReference>
<evidence type="ECO:0000313" key="1">
    <source>
        <dbReference type="EMBL" id="KYD07032.1"/>
    </source>
</evidence>
<name>A0A150L5Q6_9BACI</name>
<protein>
    <submittedName>
        <fullName evidence="1">Uncharacterized protein</fullName>
    </submittedName>
</protein>
<evidence type="ECO:0000313" key="2">
    <source>
        <dbReference type="Proteomes" id="UP000075666"/>
    </source>
</evidence>
<reference evidence="1 2" key="1">
    <citation type="submission" date="2016-01" db="EMBL/GenBank/DDBJ databases">
        <title>Genome Sequences of Twelve Sporeforming Bacillus Species Isolated from Foods.</title>
        <authorList>
            <person name="Berendsen E.M."/>
            <person name="Wells-Bennik M.H."/>
            <person name="Krawcyk A.O."/>
            <person name="De Jong A."/>
            <person name="Holsappel S."/>
            <person name="Eijlander R.T."/>
            <person name="Kuipers O.P."/>
        </authorList>
    </citation>
    <scope>NUCLEOTIDE SEQUENCE [LARGE SCALE GENOMIC DNA]</scope>
    <source>
        <strain evidence="1 2">B4102</strain>
    </source>
</reference>
<dbReference type="EMBL" id="LQYN01000046">
    <property type="protein sequence ID" value="KYD07032.1"/>
    <property type="molecule type" value="Genomic_DNA"/>
</dbReference>
<dbReference type="AlphaFoldDB" id="A0A150L5Q6"/>
<organism evidence="1 2">
    <name type="scientific">Heyndrickxia sporothermodurans</name>
    <dbReference type="NCBI Taxonomy" id="46224"/>
    <lineage>
        <taxon>Bacteria</taxon>
        <taxon>Bacillati</taxon>
        <taxon>Bacillota</taxon>
        <taxon>Bacilli</taxon>
        <taxon>Bacillales</taxon>
        <taxon>Bacillaceae</taxon>
        <taxon>Heyndrickxia</taxon>
    </lineage>
</organism>
<proteinExistence type="predicted"/>
<dbReference type="PATRIC" id="fig|46224.3.peg.2925"/>
<gene>
    <name evidence="1" type="ORF">B4102_1977</name>
</gene>
<accession>A0A150L5Q6</accession>
<keyword evidence="2" id="KW-1185">Reference proteome</keyword>
<comment type="caution">
    <text evidence="1">The sequence shown here is derived from an EMBL/GenBank/DDBJ whole genome shotgun (WGS) entry which is preliminary data.</text>
</comment>